<evidence type="ECO:0000256" key="1">
    <source>
        <dbReference type="SAM" id="MobiDB-lite"/>
    </source>
</evidence>
<feature type="compositionally biased region" description="Low complexity" evidence="1">
    <location>
        <begin position="63"/>
        <end position="72"/>
    </location>
</feature>
<feature type="region of interest" description="Disordered" evidence="1">
    <location>
        <begin position="1"/>
        <end position="121"/>
    </location>
</feature>
<sequence length="121" mass="13312">MDLGPASRRCSGTVIGRRGEDGTTPHRLPHYGHIFPRDRFGAGAADDGGRQAGHLTHHRRTTRQTPARRAAAGSVDENTSKDYGNKNGSDKNEQNFTKGIYEHTSLLSHRKLQKKAHKGSK</sequence>
<protein>
    <submittedName>
        <fullName evidence="2">Uncharacterized protein</fullName>
    </submittedName>
</protein>
<gene>
    <name evidence="2" type="ORF">E2C01_023408</name>
</gene>
<name>A0A5B7E9Q6_PORTR</name>
<feature type="compositionally biased region" description="Basic and acidic residues" evidence="1">
    <location>
        <begin position="78"/>
        <end position="93"/>
    </location>
</feature>
<evidence type="ECO:0000313" key="3">
    <source>
        <dbReference type="Proteomes" id="UP000324222"/>
    </source>
</evidence>
<keyword evidence="3" id="KW-1185">Reference proteome</keyword>
<dbReference type="AlphaFoldDB" id="A0A5B7E9Q6"/>
<proteinExistence type="predicted"/>
<dbReference type="EMBL" id="VSRR010002201">
    <property type="protein sequence ID" value="MPC30149.1"/>
    <property type="molecule type" value="Genomic_DNA"/>
</dbReference>
<organism evidence="2 3">
    <name type="scientific">Portunus trituberculatus</name>
    <name type="common">Swimming crab</name>
    <name type="synonym">Neptunus trituberculatus</name>
    <dbReference type="NCBI Taxonomy" id="210409"/>
    <lineage>
        <taxon>Eukaryota</taxon>
        <taxon>Metazoa</taxon>
        <taxon>Ecdysozoa</taxon>
        <taxon>Arthropoda</taxon>
        <taxon>Crustacea</taxon>
        <taxon>Multicrustacea</taxon>
        <taxon>Malacostraca</taxon>
        <taxon>Eumalacostraca</taxon>
        <taxon>Eucarida</taxon>
        <taxon>Decapoda</taxon>
        <taxon>Pleocyemata</taxon>
        <taxon>Brachyura</taxon>
        <taxon>Eubrachyura</taxon>
        <taxon>Portunoidea</taxon>
        <taxon>Portunidae</taxon>
        <taxon>Portuninae</taxon>
        <taxon>Portunus</taxon>
    </lineage>
</organism>
<reference evidence="2 3" key="1">
    <citation type="submission" date="2019-05" db="EMBL/GenBank/DDBJ databases">
        <title>Another draft genome of Portunus trituberculatus and its Hox gene families provides insights of decapod evolution.</title>
        <authorList>
            <person name="Jeong J.-H."/>
            <person name="Song I."/>
            <person name="Kim S."/>
            <person name="Choi T."/>
            <person name="Kim D."/>
            <person name="Ryu S."/>
            <person name="Kim W."/>
        </authorList>
    </citation>
    <scope>NUCLEOTIDE SEQUENCE [LARGE SCALE GENOMIC DNA]</scope>
    <source>
        <tissue evidence="2">Muscle</tissue>
    </source>
</reference>
<comment type="caution">
    <text evidence="2">The sequence shown here is derived from an EMBL/GenBank/DDBJ whole genome shotgun (WGS) entry which is preliminary data.</text>
</comment>
<dbReference type="Proteomes" id="UP000324222">
    <property type="component" value="Unassembled WGS sequence"/>
</dbReference>
<feature type="compositionally biased region" description="Basic residues" evidence="1">
    <location>
        <begin position="108"/>
        <end position="121"/>
    </location>
</feature>
<evidence type="ECO:0000313" key="2">
    <source>
        <dbReference type="EMBL" id="MPC30149.1"/>
    </source>
</evidence>
<accession>A0A5B7E9Q6</accession>